<keyword evidence="4" id="KW-1185">Reference proteome</keyword>
<evidence type="ECO:0000313" key="3">
    <source>
        <dbReference type="EMBL" id="VDN40191.1"/>
    </source>
</evidence>
<reference evidence="3 4" key="1">
    <citation type="submission" date="2018-11" db="EMBL/GenBank/DDBJ databases">
        <authorList>
            <consortium name="Pathogen Informatics"/>
        </authorList>
    </citation>
    <scope>NUCLEOTIDE SEQUENCE [LARGE SCALE GENOMIC DNA]</scope>
</reference>
<gene>
    <name evidence="3" type="ORF">DILT_LOCUS18168</name>
</gene>
<organism evidence="3 4">
    <name type="scientific">Dibothriocephalus latus</name>
    <name type="common">Fish tapeworm</name>
    <name type="synonym">Diphyllobothrium latum</name>
    <dbReference type="NCBI Taxonomy" id="60516"/>
    <lineage>
        <taxon>Eukaryota</taxon>
        <taxon>Metazoa</taxon>
        <taxon>Spiralia</taxon>
        <taxon>Lophotrochozoa</taxon>
        <taxon>Platyhelminthes</taxon>
        <taxon>Cestoda</taxon>
        <taxon>Eucestoda</taxon>
        <taxon>Diphyllobothriidea</taxon>
        <taxon>Diphyllobothriidae</taxon>
        <taxon>Dibothriocephalus</taxon>
    </lineage>
</organism>
<sequence length="141" mass="15308">MLPSAEEQVKFLNALEKQTGLSNQLDPSLLASVPKLSLAEENNVPPTGTGGDDSRRSSVCTEPSQPPSPSSPVVACMRGLVRIYDLGLFANGTFLFLSTAFVFVQLAYFVPFVYLFGYAVESRLQRGETMIMTTVMGKSSF</sequence>
<name>A0A3P7PBC9_DIBLA</name>
<keyword evidence="2" id="KW-0472">Membrane</keyword>
<keyword evidence="2" id="KW-1133">Transmembrane helix</keyword>
<evidence type="ECO:0000256" key="2">
    <source>
        <dbReference type="SAM" id="Phobius"/>
    </source>
</evidence>
<proteinExistence type="predicted"/>
<evidence type="ECO:0000313" key="4">
    <source>
        <dbReference type="Proteomes" id="UP000281553"/>
    </source>
</evidence>
<keyword evidence="2" id="KW-0812">Transmembrane</keyword>
<feature type="region of interest" description="Disordered" evidence="1">
    <location>
        <begin position="39"/>
        <end position="72"/>
    </location>
</feature>
<dbReference type="EMBL" id="UYRU01097895">
    <property type="protein sequence ID" value="VDN40191.1"/>
    <property type="molecule type" value="Genomic_DNA"/>
</dbReference>
<accession>A0A3P7PBC9</accession>
<protein>
    <submittedName>
        <fullName evidence="3">Uncharacterized protein</fullName>
    </submittedName>
</protein>
<dbReference type="Proteomes" id="UP000281553">
    <property type="component" value="Unassembled WGS sequence"/>
</dbReference>
<feature type="transmembrane region" description="Helical" evidence="2">
    <location>
        <begin position="94"/>
        <end position="120"/>
    </location>
</feature>
<dbReference type="AlphaFoldDB" id="A0A3P7PBC9"/>
<evidence type="ECO:0000256" key="1">
    <source>
        <dbReference type="SAM" id="MobiDB-lite"/>
    </source>
</evidence>
<dbReference type="OrthoDB" id="2213137at2759"/>